<accession>A0A6J5LQU6</accession>
<organism evidence="2">
    <name type="scientific">uncultured Caudovirales phage</name>
    <dbReference type="NCBI Taxonomy" id="2100421"/>
    <lineage>
        <taxon>Viruses</taxon>
        <taxon>Duplodnaviria</taxon>
        <taxon>Heunggongvirae</taxon>
        <taxon>Uroviricota</taxon>
        <taxon>Caudoviricetes</taxon>
        <taxon>Peduoviridae</taxon>
        <taxon>Maltschvirus</taxon>
        <taxon>Maltschvirus maltsch</taxon>
    </lineage>
</organism>
<sequence>MDKPVEAHNPVAAFLVAFVGTLVVGVIVSNFVGATTIEDISSMTDQPGDGWSRSFNWLLMSIFGAAALVAGTVAWAGSQVALYLWRAEQRELQAAARTS</sequence>
<keyword evidence="1" id="KW-0812">Transmembrane</keyword>
<evidence type="ECO:0000313" key="2">
    <source>
        <dbReference type="EMBL" id="CAB4136954.1"/>
    </source>
</evidence>
<gene>
    <name evidence="2" type="ORF">UFOVP314_57</name>
</gene>
<evidence type="ECO:0000256" key="1">
    <source>
        <dbReference type="SAM" id="Phobius"/>
    </source>
</evidence>
<feature type="transmembrane region" description="Helical" evidence="1">
    <location>
        <begin position="57"/>
        <end position="85"/>
    </location>
</feature>
<feature type="transmembrane region" description="Helical" evidence="1">
    <location>
        <begin position="12"/>
        <end position="37"/>
    </location>
</feature>
<protein>
    <submittedName>
        <fullName evidence="2">Uncharacterized protein</fullName>
    </submittedName>
</protein>
<keyword evidence="1" id="KW-1133">Transmembrane helix</keyword>
<reference evidence="2" key="1">
    <citation type="submission" date="2020-04" db="EMBL/GenBank/DDBJ databases">
        <authorList>
            <person name="Chiriac C."/>
            <person name="Salcher M."/>
            <person name="Ghai R."/>
            <person name="Kavagutti S V."/>
        </authorList>
    </citation>
    <scope>NUCLEOTIDE SEQUENCE</scope>
</reference>
<proteinExistence type="predicted"/>
<dbReference type="EMBL" id="LR796326">
    <property type="protein sequence ID" value="CAB4136954.1"/>
    <property type="molecule type" value="Genomic_DNA"/>
</dbReference>
<name>A0A6J5LQU6_9CAUD</name>
<keyword evidence="1" id="KW-0472">Membrane</keyword>